<comment type="caution">
    <text evidence="8">The sequence shown here is derived from an EMBL/GenBank/DDBJ whole genome shotgun (WGS) entry which is preliminary data.</text>
</comment>
<evidence type="ECO:0000256" key="5">
    <source>
        <dbReference type="ARBA" id="ARBA00023242"/>
    </source>
</evidence>
<dbReference type="GO" id="GO:0005634">
    <property type="term" value="C:nucleus"/>
    <property type="evidence" value="ECO:0007669"/>
    <property type="project" value="UniProtKB-SubCell"/>
</dbReference>
<evidence type="ECO:0000256" key="3">
    <source>
        <dbReference type="ARBA" id="ARBA00015444"/>
    </source>
</evidence>
<name>A0AAV2HX66_LYMST</name>
<dbReference type="Pfam" id="PF05773">
    <property type="entry name" value="RWD"/>
    <property type="match status" value="1"/>
</dbReference>
<feature type="region of interest" description="Disordered" evidence="6">
    <location>
        <begin position="171"/>
        <end position="190"/>
    </location>
</feature>
<dbReference type="EMBL" id="CAXITT010000236">
    <property type="protein sequence ID" value="CAL1536693.1"/>
    <property type="molecule type" value="Genomic_DNA"/>
</dbReference>
<dbReference type="InterPro" id="IPR016135">
    <property type="entry name" value="UBQ-conjugating_enzyme/RWD"/>
</dbReference>
<comment type="subcellular location">
    <subcellularLocation>
        <location evidence="2">Cytoplasm</location>
    </subcellularLocation>
    <subcellularLocation>
        <location evidence="1">Nucleus</location>
    </subcellularLocation>
</comment>
<evidence type="ECO:0000259" key="7">
    <source>
        <dbReference type="PROSITE" id="PS50908"/>
    </source>
</evidence>
<evidence type="ECO:0000256" key="2">
    <source>
        <dbReference type="ARBA" id="ARBA00004496"/>
    </source>
</evidence>
<dbReference type="InterPro" id="IPR006575">
    <property type="entry name" value="RWD_dom"/>
</dbReference>
<dbReference type="Gene3D" id="3.10.110.10">
    <property type="entry name" value="Ubiquitin Conjugating Enzyme"/>
    <property type="match status" value="1"/>
</dbReference>
<evidence type="ECO:0000313" key="9">
    <source>
        <dbReference type="Proteomes" id="UP001497497"/>
    </source>
</evidence>
<dbReference type="Proteomes" id="UP001497497">
    <property type="component" value="Unassembled WGS sequence"/>
</dbReference>
<dbReference type="CDD" id="cd24164">
    <property type="entry name" value="RWDD3_C"/>
    <property type="match status" value="1"/>
</dbReference>
<dbReference type="SMART" id="SM00591">
    <property type="entry name" value="RWD"/>
    <property type="match status" value="1"/>
</dbReference>
<dbReference type="GO" id="GO:0005737">
    <property type="term" value="C:cytoplasm"/>
    <property type="evidence" value="ECO:0007669"/>
    <property type="project" value="UniProtKB-SubCell"/>
</dbReference>
<dbReference type="PROSITE" id="PS50908">
    <property type="entry name" value="RWD"/>
    <property type="match status" value="1"/>
</dbReference>
<feature type="domain" description="RWD" evidence="7">
    <location>
        <begin position="7"/>
        <end position="117"/>
    </location>
</feature>
<keyword evidence="9" id="KW-1185">Reference proteome</keyword>
<organism evidence="8 9">
    <name type="scientific">Lymnaea stagnalis</name>
    <name type="common">Great pond snail</name>
    <name type="synonym">Helix stagnalis</name>
    <dbReference type="NCBI Taxonomy" id="6523"/>
    <lineage>
        <taxon>Eukaryota</taxon>
        <taxon>Metazoa</taxon>
        <taxon>Spiralia</taxon>
        <taxon>Lophotrochozoa</taxon>
        <taxon>Mollusca</taxon>
        <taxon>Gastropoda</taxon>
        <taxon>Heterobranchia</taxon>
        <taxon>Euthyneura</taxon>
        <taxon>Panpulmonata</taxon>
        <taxon>Hygrophila</taxon>
        <taxon>Lymnaeoidea</taxon>
        <taxon>Lymnaeidae</taxon>
        <taxon>Lymnaea</taxon>
    </lineage>
</organism>
<evidence type="ECO:0000256" key="1">
    <source>
        <dbReference type="ARBA" id="ARBA00004123"/>
    </source>
</evidence>
<proteinExistence type="predicted"/>
<keyword evidence="5" id="KW-0539">Nucleus</keyword>
<sequence length="345" mass="39139">METDQEDEIEALKAIFCKEGELETNKGQDGHQVTIYFQFQHITFKRDFDSGNTSVTVSLPSSYPQKDLPVITLKCTFLSVNTLLILTGKIQERANSLLGEAMLMNLFFYAQELLEEEAHKYLNTKLELAENIRQSQINGCCVNVKPNLQESIDKSETSVYDTQAMVPADDTLHDKLPESTEKPSQKVRSRNDSKTVTCVLQLDHMRSKQSYTKLIKKWILELGLTGRLCFCQKIILIILQGNISAVKEYIVKNRTTNVDVDSKGRSCKERMLTVLCEIPCDINTKFQDFAVLDLQTPRELQVLFSSSSMGDVYKEYVIDQLGLTHSKSADQRHEHSTGSVAAQRH</sequence>
<dbReference type="InterPro" id="IPR038840">
    <property type="entry name" value="RWDD3"/>
</dbReference>
<protein>
    <recommendedName>
        <fullName evidence="3">RWD domain-containing protein 3</fullName>
    </recommendedName>
</protein>
<dbReference type="AlphaFoldDB" id="A0AAV2HX66"/>
<dbReference type="GO" id="GO:1902073">
    <property type="term" value="P:positive regulation of hypoxia-inducible factor-1alpha signaling pathway"/>
    <property type="evidence" value="ECO:0007669"/>
    <property type="project" value="InterPro"/>
</dbReference>
<keyword evidence="4" id="KW-0963">Cytoplasm</keyword>
<reference evidence="8 9" key="1">
    <citation type="submission" date="2024-04" db="EMBL/GenBank/DDBJ databases">
        <authorList>
            <consortium name="Genoscope - CEA"/>
            <person name="William W."/>
        </authorList>
    </citation>
    <scope>NUCLEOTIDE SEQUENCE [LARGE SCALE GENOMIC DNA]</scope>
</reference>
<evidence type="ECO:0000256" key="4">
    <source>
        <dbReference type="ARBA" id="ARBA00022490"/>
    </source>
</evidence>
<dbReference type="GO" id="GO:0033235">
    <property type="term" value="P:positive regulation of protein sumoylation"/>
    <property type="evidence" value="ECO:0007669"/>
    <property type="project" value="InterPro"/>
</dbReference>
<dbReference type="SUPFAM" id="SSF54495">
    <property type="entry name" value="UBC-like"/>
    <property type="match status" value="1"/>
</dbReference>
<accession>A0AAV2HX66</accession>
<evidence type="ECO:0000313" key="8">
    <source>
        <dbReference type="EMBL" id="CAL1536693.1"/>
    </source>
</evidence>
<dbReference type="PANTHER" id="PTHR15628">
    <property type="entry name" value="RWD DOMAIN-CONTAINING PROTEIN 3"/>
    <property type="match status" value="1"/>
</dbReference>
<gene>
    <name evidence="8" type="ORF">GSLYS_00010606001</name>
</gene>
<dbReference type="PANTHER" id="PTHR15628:SF1">
    <property type="entry name" value="RWD DOMAIN-CONTAINING PROTEIN 3"/>
    <property type="match status" value="1"/>
</dbReference>
<evidence type="ECO:0000256" key="6">
    <source>
        <dbReference type="SAM" id="MobiDB-lite"/>
    </source>
</evidence>